<dbReference type="Proteomes" id="UP000796880">
    <property type="component" value="Unassembled WGS sequence"/>
</dbReference>
<evidence type="ECO:0000313" key="1">
    <source>
        <dbReference type="EMBL" id="KAF3456225.1"/>
    </source>
</evidence>
<keyword evidence="2" id="KW-1185">Reference proteome</keyword>
<comment type="caution">
    <text evidence="1">The sequence shown here is derived from an EMBL/GenBank/DDBJ whole genome shotgun (WGS) entry which is preliminary data.</text>
</comment>
<dbReference type="OrthoDB" id="591557at2759"/>
<reference evidence="1" key="1">
    <citation type="submission" date="2020-03" db="EMBL/GenBank/DDBJ databases">
        <title>A high-quality chromosome-level genome assembly of a woody plant with both climbing and erect habits, Rhamnella rubrinervis.</title>
        <authorList>
            <person name="Lu Z."/>
            <person name="Yang Y."/>
            <person name="Zhu X."/>
            <person name="Sun Y."/>
        </authorList>
    </citation>
    <scope>NUCLEOTIDE SEQUENCE</scope>
    <source>
        <strain evidence="1">BYM</strain>
        <tissue evidence="1">Leaf</tissue>
    </source>
</reference>
<protein>
    <submittedName>
        <fullName evidence="1">Uncharacterized protein</fullName>
    </submittedName>
</protein>
<sequence length="120" mass="13561">MLDFSSTIGFGHDGCSDNYKSSVSLGIVGCELLLILIGKSNLRLMAFEGNKLCAYRNECGLAIRMWVLEEDEEIEGEEEIEGDEENEEDEEWTKLMSIRINQGRLLPQRNIAPLAFMRDG</sequence>
<gene>
    <name evidence="1" type="ORF">FNV43_RR00875</name>
</gene>
<accession>A0A8K0HR73</accession>
<organism evidence="1 2">
    <name type="scientific">Rhamnella rubrinervis</name>
    <dbReference type="NCBI Taxonomy" id="2594499"/>
    <lineage>
        <taxon>Eukaryota</taxon>
        <taxon>Viridiplantae</taxon>
        <taxon>Streptophyta</taxon>
        <taxon>Embryophyta</taxon>
        <taxon>Tracheophyta</taxon>
        <taxon>Spermatophyta</taxon>
        <taxon>Magnoliopsida</taxon>
        <taxon>eudicotyledons</taxon>
        <taxon>Gunneridae</taxon>
        <taxon>Pentapetalae</taxon>
        <taxon>rosids</taxon>
        <taxon>fabids</taxon>
        <taxon>Rosales</taxon>
        <taxon>Rhamnaceae</taxon>
        <taxon>rhamnoid group</taxon>
        <taxon>Rhamneae</taxon>
        <taxon>Rhamnella</taxon>
    </lineage>
</organism>
<dbReference type="AlphaFoldDB" id="A0A8K0HR73"/>
<name>A0A8K0HR73_9ROSA</name>
<evidence type="ECO:0000313" key="2">
    <source>
        <dbReference type="Proteomes" id="UP000796880"/>
    </source>
</evidence>
<proteinExistence type="predicted"/>
<dbReference type="EMBL" id="VOIH02000001">
    <property type="protein sequence ID" value="KAF3456225.1"/>
    <property type="molecule type" value="Genomic_DNA"/>
</dbReference>